<reference evidence="2 3" key="1">
    <citation type="submission" date="2012-04" db="EMBL/GenBank/DDBJ databases">
        <title>The Genome Sequence of Saprolegnia declina VS20.</title>
        <authorList>
            <consortium name="The Broad Institute Genome Sequencing Platform"/>
            <person name="Russ C."/>
            <person name="Nusbaum C."/>
            <person name="Tyler B."/>
            <person name="van West P."/>
            <person name="Dieguez-Uribeondo J."/>
            <person name="de Bruijn I."/>
            <person name="Tripathy S."/>
            <person name="Jiang R."/>
            <person name="Young S.K."/>
            <person name="Zeng Q."/>
            <person name="Gargeya S."/>
            <person name="Fitzgerald M."/>
            <person name="Haas B."/>
            <person name="Abouelleil A."/>
            <person name="Alvarado L."/>
            <person name="Arachchi H.M."/>
            <person name="Berlin A."/>
            <person name="Chapman S.B."/>
            <person name="Goldberg J."/>
            <person name="Griggs A."/>
            <person name="Gujja S."/>
            <person name="Hansen M."/>
            <person name="Howarth C."/>
            <person name="Imamovic A."/>
            <person name="Larimer J."/>
            <person name="McCowen C."/>
            <person name="Montmayeur A."/>
            <person name="Murphy C."/>
            <person name="Neiman D."/>
            <person name="Pearson M."/>
            <person name="Priest M."/>
            <person name="Roberts A."/>
            <person name="Saif S."/>
            <person name="Shea T."/>
            <person name="Sisk P."/>
            <person name="Sykes S."/>
            <person name="Wortman J."/>
            <person name="Nusbaum C."/>
            <person name="Birren B."/>
        </authorList>
    </citation>
    <scope>NUCLEOTIDE SEQUENCE [LARGE SCALE GENOMIC DNA]</scope>
    <source>
        <strain evidence="2 3">VS20</strain>
    </source>
</reference>
<gene>
    <name evidence="2" type="ORF">SDRG_08664</name>
</gene>
<dbReference type="InParanoid" id="T0QJS5"/>
<protein>
    <submittedName>
        <fullName evidence="2">Uncharacterized protein</fullName>
    </submittedName>
</protein>
<keyword evidence="1" id="KW-0812">Transmembrane</keyword>
<keyword evidence="1" id="KW-0472">Membrane</keyword>
<feature type="transmembrane region" description="Helical" evidence="1">
    <location>
        <begin position="456"/>
        <end position="476"/>
    </location>
</feature>
<keyword evidence="3" id="KW-1185">Reference proteome</keyword>
<dbReference type="STRING" id="1156394.T0QJS5"/>
<feature type="transmembrane region" description="Helical" evidence="1">
    <location>
        <begin position="271"/>
        <end position="298"/>
    </location>
</feature>
<evidence type="ECO:0000313" key="3">
    <source>
        <dbReference type="Proteomes" id="UP000030762"/>
    </source>
</evidence>
<dbReference type="OMA" id="FIFSKMQ"/>
<proteinExistence type="predicted"/>
<dbReference type="OrthoDB" id="60662at2759"/>
<dbReference type="RefSeq" id="XP_008612780.1">
    <property type="nucleotide sequence ID" value="XM_008614558.1"/>
</dbReference>
<evidence type="ECO:0000313" key="2">
    <source>
        <dbReference type="EMBL" id="EQC33985.1"/>
    </source>
</evidence>
<dbReference type="AlphaFoldDB" id="T0QJS5"/>
<dbReference type="EMBL" id="JH767157">
    <property type="protein sequence ID" value="EQC33985.1"/>
    <property type="molecule type" value="Genomic_DNA"/>
</dbReference>
<name>T0QJS5_SAPDV</name>
<dbReference type="Proteomes" id="UP000030762">
    <property type="component" value="Unassembled WGS sequence"/>
</dbReference>
<accession>T0QJS5</accession>
<evidence type="ECO:0000256" key="1">
    <source>
        <dbReference type="SAM" id="Phobius"/>
    </source>
</evidence>
<keyword evidence="1" id="KW-1133">Transmembrane helix</keyword>
<organism evidence="2 3">
    <name type="scientific">Saprolegnia diclina (strain VS20)</name>
    <dbReference type="NCBI Taxonomy" id="1156394"/>
    <lineage>
        <taxon>Eukaryota</taxon>
        <taxon>Sar</taxon>
        <taxon>Stramenopiles</taxon>
        <taxon>Oomycota</taxon>
        <taxon>Saprolegniomycetes</taxon>
        <taxon>Saprolegniales</taxon>
        <taxon>Saprolegniaceae</taxon>
        <taxon>Saprolegnia</taxon>
    </lineage>
</organism>
<dbReference type="VEuPathDB" id="FungiDB:SDRG_08664"/>
<dbReference type="GeneID" id="19949391"/>
<sequence>MATRQVLLGAGMDLMPSLNYESPLIFPFLSAFLANQTNWQPSQTPGLSFVYLDSTVDNSVVLNNSGCLAPTPDDAMLDPPFLTLLLHNLLDNQRGWHAINLSQYTVLIDCTFDGRRVHDITALKVHLLDPGGVNVTTIALQTMTIDGPQKHVVSACGAASIATAPLRALVQAPTLPRATYHLLIGIDFPYLLAPFQLFTVRDPTPSNGRWTGTLSPTHEEVLVYGSVGLYRGAMNSQGNYGMYIWAMDNDPRASLSTIAYFISPFCVDSYAWVRCLLGMGVSLNLFVNMFVSVVIVCNRWRFSQVLWIPDLYPSIQRRIQLRAILLLGVTISNDFWHIFEFCLQRGNARLGLNYGFVLDAMVRSDGLTYVLSFALTLCDLLHTRVCLDVLVVIFASCWTFQSELLHLCKWKLTETDEFILSNYVRDIVPNPNGVMALWAAHENARSPLCLFVTELTWFYIALLLTSIYAIVAKRLAPARETPQRVQVVPYLSREHIPQRLRSDIFQLETHLVGKLQGIVAPTLTTYVATRAEASAVLPASSIWLLGYLVVRDTFVIEIADYPWLCINLILRRRYFCVYGFCVIDGAYTNSDKTLLNLDDLRLWDVVWRLSLQPLALRP</sequence>